<dbReference type="OrthoDB" id="9769613at2"/>
<evidence type="ECO:0000256" key="1">
    <source>
        <dbReference type="ARBA" id="ARBA00000971"/>
    </source>
</evidence>
<evidence type="ECO:0000313" key="8">
    <source>
        <dbReference type="EMBL" id="AOW15076.1"/>
    </source>
</evidence>
<feature type="domain" description="PpiC" evidence="7">
    <location>
        <begin position="119"/>
        <end position="226"/>
    </location>
</feature>
<dbReference type="RefSeq" id="WP_066096107.1">
    <property type="nucleotide sequence ID" value="NZ_CP017476.1"/>
</dbReference>
<reference evidence="9 10" key="1">
    <citation type="submission" date="2016-02" db="EMBL/GenBank/DDBJ databases">
        <title>Draft genome sequence of Hydrogenophaga sp. LPB0072.</title>
        <authorList>
            <person name="Shin S.-K."/>
            <person name="Yi H."/>
        </authorList>
    </citation>
    <scope>NUCLEOTIDE SEQUENCE [LARGE SCALE GENOMIC DNA]</scope>
    <source>
        <strain evidence="9 10">LPB0072</strain>
    </source>
</reference>
<dbReference type="EC" id="5.2.1.8" evidence="3"/>
<organism evidence="8 11">
    <name type="scientific">Hydrogenophaga crassostreae</name>
    <dbReference type="NCBI Taxonomy" id="1763535"/>
    <lineage>
        <taxon>Bacteria</taxon>
        <taxon>Pseudomonadati</taxon>
        <taxon>Pseudomonadota</taxon>
        <taxon>Betaproteobacteria</taxon>
        <taxon>Burkholderiales</taxon>
        <taxon>Comamonadaceae</taxon>
        <taxon>Hydrogenophaga</taxon>
    </lineage>
</organism>
<dbReference type="STRING" id="1763535.LPB072_21990"/>
<comment type="similarity">
    <text evidence="2">Belongs to the PpiC/parvulin rotamase family.</text>
</comment>
<keyword evidence="4 6" id="KW-0697">Rotamase</keyword>
<evidence type="ECO:0000256" key="2">
    <source>
        <dbReference type="ARBA" id="ARBA00007656"/>
    </source>
</evidence>
<protein>
    <recommendedName>
        <fullName evidence="3">peptidylprolyl isomerase</fullName>
        <ecNumber evidence="3">5.2.1.8</ecNumber>
    </recommendedName>
</protein>
<keyword evidence="5 6" id="KW-0413">Isomerase</keyword>
<dbReference type="AlphaFoldDB" id="A0A163C5N2"/>
<evidence type="ECO:0000256" key="3">
    <source>
        <dbReference type="ARBA" id="ARBA00013194"/>
    </source>
</evidence>
<dbReference type="PROSITE" id="PS50198">
    <property type="entry name" value="PPIC_PPIASE_2"/>
    <property type="match status" value="1"/>
</dbReference>
<dbReference type="PROSITE" id="PS01096">
    <property type="entry name" value="PPIC_PPIASE_1"/>
    <property type="match status" value="1"/>
</dbReference>
<dbReference type="Proteomes" id="UP000185680">
    <property type="component" value="Chromosome"/>
</dbReference>
<evidence type="ECO:0000256" key="4">
    <source>
        <dbReference type="ARBA" id="ARBA00023110"/>
    </source>
</evidence>
<dbReference type="EMBL" id="LVWD01000042">
    <property type="protein sequence ID" value="OAD39529.1"/>
    <property type="molecule type" value="Genomic_DNA"/>
</dbReference>
<evidence type="ECO:0000313" key="11">
    <source>
        <dbReference type="Proteomes" id="UP000185680"/>
    </source>
</evidence>
<comment type="catalytic activity">
    <reaction evidence="1">
        <text>[protein]-peptidylproline (omega=180) = [protein]-peptidylproline (omega=0)</text>
        <dbReference type="Rhea" id="RHEA:16237"/>
        <dbReference type="Rhea" id="RHEA-COMP:10747"/>
        <dbReference type="Rhea" id="RHEA-COMP:10748"/>
        <dbReference type="ChEBI" id="CHEBI:83833"/>
        <dbReference type="ChEBI" id="CHEBI:83834"/>
        <dbReference type="EC" id="5.2.1.8"/>
    </reaction>
</comment>
<dbReference type="KEGG" id="hyl:LPB072_21990"/>
<reference evidence="8 11" key="2">
    <citation type="submission" date="2016-10" db="EMBL/GenBank/DDBJ databases">
        <title>Hydorgenophaga sp. LPB0072 isolated from gastropod.</title>
        <authorList>
            <person name="Kim E."/>
            <person name="Yi H."/>
        </authorList>
    </citation>
    <scope>NUCLEOTIDE SEQUENCE [LARGE SCALE GENOMIC DNA]</scope>
    <source>
        <strain evidence="8 11">LPB0072</strain>
    </source>
</reference>
<dbReference type="GO" id="GO:0003755">
    <property type="term" value="F:peptidyl-prolyl cis-trans isomerase activity"/>
    <property type="evidence" value="ECO:0007669"/>
    <property type="project" value="UniProtKB-KW"/>
</dbReference>
<dbReference type="PANTHER" id="PTHR47245">
    <property type="entry name" value="PEPTIDYLPROLYL ISOMERASE"/>
    <property type="match status" value="1"/>
</dbReference>
<evidence type="ECO:0000313" key="10">
    <source>
        <dbReference type="Proteomes" id="UP000185657"/>
    </source>
</evidence>
<accession>A0A163C5N2</accession>
<dbReference type="Gene3D" id="3.10.50.40">
    <property type="match status" value="1"/>
</dbReference>
<dbReference type="PANTHER" id="PTHR47245:SF2">
    <property type="entry name" value="PEPTIDYL-PROLYL CIS-TRANS ISOMERASE HP_0175-RELATED"/>
    <property type="match status" value="1"/>
</dbReference>
<name>A0A163C5N2_9BURK</name>
<evidence type="ECO:0000256" key="6">
    <source>
        <dbReference type="PROSITE-ProRule" id="PRU00278"/>
    </source>
</evidence>
<dbReference type="SUPFAM" id="SSF54534">
    <property type="entry name" value="FKBP-like"/>
    <property type="match status" value="1"/>
</dbReference>
<dbReference type="Proteomes" id="UP000185657">
    <property type="component" value="Unassembled WGS sequence"/>
</dbReference>
<dbReference type="InterPro" id="IPR023058">
    <property type="entry name" value="PPIase_PpiC_CS"/>
</dbReference>
<dbReference type="InterPro" id="IPR050245">
    <property type="entry name" value="PrsA_foldase"/>
</dbReference>
<gene>
    <name evidence="8" type="ORF">LPB072_21990</name>
    <name evidence="9" type="ORF">LPB72_21375</name>
</gene>
<dbReference type="Pfam" id="PF13616">
    <property type="entry name" value="Rotamase_3"/>
    <property type="match status" value="1"/>
</dbReference>
<evidence type="ECO:0000259" key="7">
    <source>
        <dbReference type="PROSITE" id="PS50198"/>
    </source>
</evidence>
<evidence type="ECO:0000313" key="9">
    <source>
        <dbReference type="EMBL" id="OAD39529.1"/>
    </source>
</evidence>
<dbReference type="InterPro" id="IPR000297">
    <property type="entry name" value="PPIase_PpiC"/>
</dbReference>
<evidence type="ECO:0000256" key="5">
    <source>
        <dbReference type="ARBA" id="ARBA00023235"/>
    </source>
</evidence>
<keyword evidence="10" id="KW-1185">Reference proteome</keyword>
<proteinExistence type="inferred from homology"/>
<dbReference type="InterPro" id="IPR046357">
    <property type="entry name" value="PPIase_dom_sf"/>
</dbReference>
<sequence>MNATSTTSSSSTGCGSDSCACAGLAQPQMASVNGIALHEPGETMDPQVLRERAYTELLRQQGVKAGLLPRYGGLSYREPDEAQRQIMEAMVESAVEVPEPTESECQRHYEAQKNRFIVGQALHVRHILFAVTPGVNVHALSQRAEVALLELTRKNVSPGHFEKLAGELSNCPSSTQGGDLGWLTPEDCAPELANELFFQSDSRWGMGVHPRLVHTRFGLHIIEVLGRRKGRLPEFTELREQISARLTLQSRTTALRQYMLVLVGDAKVEGIELEGADSPLVQ</sequence>
<dbReference type="EMBL" id="CP017476">
    <property type="protein sequence ID" value="AOW15076.1"/>
    <property type="molecule type" value="Genomic_DNA"/>
</dbReference>